<keyword evidence="2" id="KW-1185">Reference proteome</keyword>
<gene>
    <name evidence="1" type="ORF">MLD38_015347</name>
</gene>
<reference evidence="2" key="1">
    <citation type="journal article" date="2023" name="Front. Plant Sci.">
        <title>Chromosomal-level genome assembly of Melastoma candidum provides insights into trichome evolution.</title>
        <authorList>
            <person name="Zhong Y."/>
            <person name="Wu W."/>
            <person name="Sun C."/>
            <person name="Zou P."/>
            <person name="Liu Y."/>
            <person name="Dai S."/>
            <person name="Zhou R."/>
        </authorList>
    </citation>
    <scope>NUCLEOTIDE SEQUENCE [LARGE SCALE GENOMIC DNA]</scope>
</reference>
<proteinExistence type="predicted"/>
<evidence type="ECO:0000313" key="1">
    <source>
        <dbReference type="EMBL" id="KAI4377769.1"/>
    </source>
</evidence>
<sequence>MTNRYDERTFTDPEGHPAKAWYNKHQDLIYAPKKHNGYGSRYFPGIEDVMEEASGLKITDSWCTAQH</sequence>
<dbReference type="Proteomes" id="UP001057402">
    <property type="component" value="Chromosome 4"/>
</dbReference>
<dbReference type="EMBL" id="CM042883">
    <property type="protein sequence ID" value="KAI4377769.1"/>
    <property type="molecule type" value="Genomic_DNA"/>
</dbReference>
<evidence type="ECO:0000313" key="2">
    <source>
        <dbReference type="Proteomes" id="UP001057402"/>
    </source>
</evidence>
<protein>
    <submittedName>
        <fullName evidence="1">Uncharacterized protein</fullName>
    </submittedName>
</protein>
<comment type="caution">
    <text evidence="1">The sequence shown here is derived from an EMBL/GenBank/DDBJ whole genome shotgun (WGS) entry which is preliminary data.</text>
</comment>
<organism evidence="1 2">
    <name type="scientific">Melastoma candidum</name>
    <dbReference type="NCBI Taxonomy" id="119954"/>
    <lineage>
        <taxon>Eukaryota</taxon>
        <taxon>Viridiplantae</taxon>
        <taxon>Streptophyta</taxon>
        <taxon>Embryophyta</taxon>
        <taxon>Tracheophyta</taxon>
        <taxon>Spermatophyta</taxon>
        <taxon>Magnoliopsida</taxon>
        <taxon>eudicotyledons</taxon>
        <taxon>Gunneridae</taxon>
        <taxon>Pentapetalae</taxon>
        <taxon>rosids</taxon>
        <taxon>malvids</taxon>
        <taxon>Myrtales</taxon>
        <taxon>Melastomataceae</taxon>
        <taxon>Melastomatoideae</taxon>
        <taxon>Melastomateae</taxon>
        <taxon>Melastoma</taxon>
    </lineage>
</organism>
<name>A0ACB9RFY1_9MYRT</name>
<accession>A0ACB9RFY1</accession>